<dbReference type="GO" id="GO:0019288">
    <property type="term" value="P:isopentenyl diphosphate biosynthetic process, methylerythritol 4-phosphate pathway"/>
    <property type="evidence" value="ECO:0007669"/>
    <property type="project" value="TreeGrafter"/>
</dbReference>
<evidence type="ECO:0000256" key="7">
    <source>
        <dbReference type="ARBA" id="ARBA00022679"/>
    </source>
</evidence>
<dbReference type="SMART" id="SM00861">
    <property type="entry name" value="Transket_pyr"/>
    <property type="match status" value="1"/>
</dbReference>
<dbReference type="Pfam" id="PF13292">
    <property type="entry name" value="DXP_synthase_N"/>
    <property type="match status" value="1"/>
</dbReference>
<evidence type="ECO:0000259" key="13">
    <source>
        <dbReference type="SMART" id="SM00861"/>
    </source>
</evidence>
<dbReference type="CDD" id="cd02007">
    <property type="entry name" value="TPP_DXS"/>
    <property type="match status" value="1"/>
</dbReference>
<evidence type="ECO:0000256" key="9">
    <source>
        <dbReference type="ARBA" id="ARBA00022842"/>
    </source>
</evidence>
<dbReference type="Pfam" id="PF02779">
    <property type="entry name" value="Transket_pyr"/>
    <property type="match status" value="1"/>
</dbReference>
<reference evidence="14" key="1">
    <citation type="submission" date="2018-05" db="EMBL/GenBank/DDBJ databases">
        <authorList>
            <person name="Lanie J.A."/>
            <person name="Ng W.-L."/>
            <person name="Kazmierczak K.M."/>
            <person name="Andrzejewski T.M."/>
            <person name="Davidsen T.M."/>
            <person name="Wayne K.J."/>
            <person name="Tettelin H."/>
            <person name="Glass J.I."/>
            <person name="Rusch D."/>
            <person name="Podicherti R."/>
            <person name="Tsui H.-C.T."/>
            <person name="Winkler M.E."/>
        </authorList>
    </citation>
    <scope>NUCLEOTIDE SEQUENCE</scope>
</reference>
<dbReference type="Pfam" id="PF02780">
    <property type="entry name" value="Transketolase_C"/>
    <property type="match status" value="1"/>
</dbReference>
<dbReference type="EC" id="2.2.1.7" evidence="6"/>
<proteinExistence type="inferred from homology"/>
<dbReference type="GO" id="GO:0016114">
    <property type="term" value="P:terpenoid biosynthetic process"/>
    <property type="evidence" value="ECO:0007669"/>
    <property type="project" value="InterPro"/>
</dbReference>
<dbReference type="InterPro" id="IPR029061">
    <property type="entry name" value="THDP-binding"/>
</dbReference>
<evidence type="ECO:0000256" key="10">
    <source>
        <dbReference type="ARBA" id="ARBA00022977"/>
    </source>
</evidence>
<dbReference type="InterPro" id="IPR005475">
    <property type="entry name" value="Transketolase-like_Pyr-bd"/>
</dbReference>
<dbReference type="GO" id="GO:0046872">
    <property type="term" value="F:metal ion binding"/>
    <property type="evidence" value="ECO:0007669"/>
    <property type="project" value="UniProtKB-KW"/>
</dbReference>
<accession>A0A381SMW3</accession>
<dbReference type="PANTHER" id="PTHR43322:SF5">
    <property type="entry name" value="1-DEOXY-D-XYLULOSE-5-PHOSPHATE SYNTHASE, CHLOROPLASTIC"/>
    <property type="match status" value="1"/>
</dbReference>
<dbReference type="GO" id="GO:0009228">
    <property type="term" value="P:thiamine biosynthetic process"/>
    <property type="evidence" value="ECO:0007669"/>
    <property type="project" value="UniProtKB-KW"/>
</dbReference>
<dbReference type="CDD" id="cd07033">
    <property type="entry name" value="TPP_PYR_DXS_TK_like"/>
    <property type="match status" value="1"/>
</dbReference>
<evidence type="ECO:0000256" key="2">
    <source>
        <dbReference type="ARBA" id="ARBA00001964"/>
    </source>
</evidence>
<dbReference type="PROSITE" id="PS00802">
    <property type="entry name" value="TRANSKETOLASE_2"/>
    <property type="match status" value="1"/>
</dbReference>
<evidence type="ECO:0000256" key="1">
    <source>
        <dbReference type="ARBA" id="ARBA00001946"/>
    </source>
</evidence>
<comment type="cofactor">
    <cofactor evidence="1">
        <name>Mg(2+)</name>
        <dbReference type="ChEBI" id="CHEBI:18420"/>
    </cofactor>
</comment>
<evidence type="ECO:0000256" key="5">
    <source>
        <dbReference type="ARBA" id="ARBA00011738"/>
    </source>
</evidence>
<evidence type="ECO:0000256" key="4">
    <source>
        <dbReference type="ARBA" id="ARBA00011081"/>
    </source>
</evidence>
<dbReference type="InterPro" id="IPR009014">
    <property type="entry name" value="Transketo_C/PFOR_II"/>
</dbReference>
<dbReference type="Gene3D" id="3.40.50.970">
    <property type="match status" value="2"/>
</dbReference>
<dbReference type="NCBIfam" id="NF003933">
    <property type="entry name" value="PRK05444.2-2"/>
    <property type="match status" value="1"/>
</dbReference>
<keyword evidence="12" id="KW-0414">Isoprene biosynthesis</keyword>
<dbReference type="GO" id="GO:0008661">
    <property type="term" value="F:1-deoxy-D-xylulose-5-phosphate synthase activity"/>
    <property type="evidence" value="ECO:0007669"/>
    <property type="project" value="UniProtKB-EC"/>
</dbReference>
<dbReference type="EMBL" id="UINC01003248">
    <property type="protein sequence ID" value="SVA04638.1"/>
    <property type="molecule type" value="Genomic_DNA"/>
</dbReference>
<keyword evidence="7" id="KW-0808">Transferase</keyword>
<evidence type="ECO:0000256" key="11">
    <source>
        <dbReference type="ARBA" id="ARBA00023052"/>
    </source>
</evidence>
<keyword evidence="8" id="KW-0479">Metal-binding</keyword>
<evidence type="ECO:0000313" key="14">
    <source>
        <dbReference type="EMBL" id="SVA04638.1"/>
    </source>
</evidence>
<comment type="similarity">
    <text evidence="4">Belongs to the transketolase family. DXPS subfamily.</text>
</comment>
<feature type="domain" description="Transketolase-like pyrimidine-binding" evidence="13">
    <location>
        <begin position="285"/>
        <end position="450"/>
    </location>
</feature>
<dbReference type="InterPro" id="IPR033248">
    <property type="entry name" value="Transketolase_C"/>
</dbReference>
<comment type="cofactor">
    <cofactor evidence="2">
        <name>thiamine diphosphate</name>
        <dbReference type="ChEBI" id="CHEBI:58937"/>
    </cofactor>
</comment>
<sequence length="578" mass="63867">MAPTLGVVELTVALHYIFNAPEDKIIWDVGHQGYAHKLLTGRFDRFPTIRKYNGLSGFLKRTESEYDVFGAGHASTSISAALGVAKARDLQGKTHRVIAVIGDGAMTGGLSFEGINNAGHEDTQILVILNDNEMSISPNVGAISTYFTRLISNPLYNRIRNEIWNLSGKLPVAKKITRIFLKKIEESLKSLVVPGILFDELGFRYFGPINGHDLTEVLHTLENIKDIQKPVLLHVLTKKGKGMVSMNQATREYHDDAVKFHAVKPNGRGSDKVELTPKNKSFSAPSFQSVFGSLACEISRNRTDTVCITAAMREGTGLVPFANEFPDRFFDVGIAEGHAVTFSGGLATQGIRPIIAIYSTFLQRAFDHLVHDIAIQHLPVIFCMDRAGIAGEDGPTHHGALDIAYLRCVQDLIVTAPKNGDEFRHLLYTGLNQTEYPFTIRYPKSSSIQFEESGQTELLPIGSWEVLKTGADIVLLCVGPVVFNALESSKRMEQKGIDCEVVNCRFIKPMDNSYLQNILEKFKYVITIEEGVITGGFGDGVASWLMERGFDGKLKRLGLPDKFVEHGTRDQLLQLLGL</sequence>
<dbReference type="HAMAP" id="MF_00315">
    <property type="entry name" value="DXP_synth"/>
    <property type="match status" value="1"/>
</dbReference>
<gene>
    <name evidence="14" type="ORF">METZ01_LOCUS57492</name>
</gene>
<dbReference type="InterPro" id="IPR020826">
    <property type="entry name" value="Transketolase_BS"/>
</dbReference>
<dbReference type="SUPFAM" id="SSF52922">
    <property type="entry name" value="TK C-terminal domain-like"/>
    <property type="match status" value="1"/>
</dbReference>
<dbReference type="AlphaFoldDB" id="A0A381SMW3"/>
<evidence type="ECO:0000256" key="12">
    <source>
        <dbReference type="ARBA" id="ARBA00023229"/>
    </source>
</evidence>
<comment type="pathway">
    <text evidence="3">Metabolic intermediate biosynthesis; 1-deoxy-D-xylulose 5-phosphate biosynthesis; 1-deoxy-D-xylulose 5-phosphate from D-glyceraldehyde 3-phosphate and pyruvate: step 1/1.</text>
</comment>
<name>A0A381SMW3_9ZZZZ</name>
<dbReference type="UniPathway" id="UPA00064">
    <property type="reaction ID" value="UER00091"/>
</dbReference>
<dbReference type="FunFam" id="3.40.50.920:FF:000002">
    <property type="entry name" value="1-deoxy-D-xylulose-5-phosphate synthase"/>
    <property type="match status" value="1"/>
</dbReference>
<evidence type="ECO:0000256" key="3">
    <source>
        <dbReference type="ARBA" id="ARBA00004980"/>
    </source>
</evidence>
<comment type="subunit">
    <text evidence="5">Homodimer.</text>
</comment>
<feature type="non-terminal residue" evidence="14">
    <location>
        <position position="578"/>
    </location>
</feature>
<dbReference type="InterPro" id="IPR005477">
    <property type="entry name" value="Dxylulose-5-P_synthase"/>
</dbReference>
<protein>
    <recommendedName>
        <fullName evidence="6">1-deoxy-D-xylulose-5-phosphate synthase</fullName>
        <ecNumber evidence="6">2.2.1.7</ecNumber>
    </recommendedName>
</protein>
<dbReference type="NCBIfam" id="TIGR00204">
    <property type="entry name" value="dxs"/>
    <property type="match status" value="1"/>
</dbReference>
<dbReference type="PANTHER" id="PTHR43322">
    <property type="entry name" value="1-D-DEOXYXYLULOSE 5-PHOSPHATE SYNTHASE-RELATED"/>
    <property type="match status" value="1"/>
</dbReference>
<evidence type="ECO:0000256" key="6">
    <source>
        <dbReference type="ARBA" id="ARBA00013150"/>
    </source>
</evidence>
<keyword evidence="10" id="KW-0784">Thiamine biosynthesis</keyword>
<dbReference type="GO" id="GO:0005829">
    <property type="term" value="C:cytosol"/>
    <property type="evidence" value="ECO:0007669"/>
    <property type="project" value="TreeGrafter"/>
</dbReference>
<dbReference type="SUPFAM" id="SSF52518">
    <property type="entry name" value="Thiamin diphosphate-binding fold (THDP-binding)"/>
    <property type="match status" value="2"/>
</dbReference>
<evidence type="ECO:0000256" key="8">
    <source>
        <dbReference type="ARBA" id="ARBA00022723"/>
    </source>
</evidence>
<organism evidence="14">
    <name type="scientific">marine metagenome</name>
    <dbReference type="NCBI Taxonomy" id="408172"/>
    <lineage>
        <taxon>unclassified sequences</taxon>
        <taxon>metagenomes</taxon>
        <taxon>ecological metagenomes</taxon>
    </lineage>
</organism>
<keyword evidence="11" id="KW-0786">Thiamine pyrophosphate</keyword>
<dbReference type="Gene3D" id="3.40.50.920">
    <property type="match status" value="1"/>
</dbReference>
<keyword evidence="9" id="KW-0460">Magnesium</keyword>